<evidence type="ECO:0000256" key="2">
    <source>
        <dbReference type="ARBA" id="ARBA00010725"/>
    </source>
</evidence>
<evidence type="ECO:0000256" key="6">
    <source>
        <dbReference type="ARBA" id="ARBA00023242"/>
    </source>
</evidence>
<evidence type="ECO:0000256" key="9">
    <source>
        <dbReference type="SAM" id="MobiDB-lite"/>
    </source>
</evidence>
<dbReference type="OrthoDB" id="201398at2759"/>
<dbReference type="InterPro" id="IPR027157">
    <property type="entry name" value="NCBP2"/>
</dbReference>
<reference evidence="11" key="1">
    <citation type="submission" date="2021-11" db="EMBL/GenBank/DDBJ databases">
        <authorList>
            <consortium name="Genoscope - CEA"/>
            <person name="William W."/>
        </authorList>
    </citation>
    <scope>NUCLEOTIDE SEQUENCE</scope>
</reference>
<comment type="similarity">
    <text evidence="2 8">Belongs to the RRM NCBP2 family.</text>
</comment>
<dbReference type="GO" id="GO:0000339">
    <property type="term" value="F:RNA cap binding"/>
    <property type="evidence" value="ECO:0007669"/>
    <property type="project" value="InterPro"/>
</dbReference>
<keyword evidence="3 8" id="KW-0507">mRNA processing</keyword>
<dbReference type="AlphaFoldDB" id="A0A8J2X3V4"/>
<dbReference type="SUPFAM" id="SSF54928">
    <property type="entry name" value="RNA-binding domain, RBD"/>
    <property type="match status" value="1"/>
</dbReference>
<gene>
    <name evidence="11" type="ORF">PECAL_6P10630</name>
</gene>
<proteinExistence type="inferred from homology"/>
<dbReference type="Gene3D" id="3.30.70.330">
    <property type="match status" value="1"/>
</dbReference>
<dbReference type="InterPro" id="IPR000504">
    <property type="entry name" value="RRM_dom"/>
</dbReference>
<comment type="caution">
    <text evidence="11">The sequence shown here is derived from an EMBL/GenBank/DDBJ whole genome shotgun (WGS) entry which is preliminary data.</text>
</comment>
<keyword evidence="5 8" id="KW-0508">mRNA splicing</keyword>
<dbReference type="PROSITE" id="PS50102">
    <property type="entry name" value="RRM"/>
    <property type="match status" value="1"/>
</dbReference>
<dbReference type="EMBL" id="CAKKNE010000006">
    <property type="protein sequence ID" value="CAH0379439.1"/>
    <property type="molecule type" value="Genomic_DNA"/>
</dbReference>
<evidence type="ECO:0000313" key="11">
    <source>
        <dbReference type="EMBL" id="CAH0379439.1"/>
    </source>
</evidence>
<dbReference type="GO" id="GO:0005846">
    <property type="term" value="C:nuclear cap binding complex"/>
    <property type="evidence" value="ECO:0007669"/>
    <property type="project" value="InterPro"/>
</dbReference>
<dbReference type="InterPro" id="IPR012677">
    <property type="entry name" value="Nucleotide-bd_a/b_plait_sf"/>
</dbReference>
<evidence type="ECO:0000256" key="4">
    <source>
        <dbReference type="ARBA" id="ARBA00022884"/>
    </source>
</evidence>
<evidence type="ECO:0000256" key="1">
    <source>
        <dbReference type="ARBA" id="ARBA00004123"/>
    </source>
</evidence>
<accession>A0A8J2X3V4</accession>
<protein>
    <recommendedName>
        <fullName evidence="8">Nuclear cap-binding protein subunit 2</fullName>
    </recommendedName>
    <alternativeName>
        <fullName evidence="8">20 kDa nuclear cap-binding protein</fullName>
    </alternativeName>
</protein>
<sequence>MPLAGSRLCLCYYCAARSNPPSRKRIAPPQRHASSAATATALNCPQSLLAVPRSLAADAVAASNTASRPAITKSMDVDPTQEDEASALPKARGLGAGAALWHDEASNTQKIYVDRQFFASYEDQVQALTDSKTVYIGNLSFYTTEAQIVELCSRTGPVKKVIMGLNRHTKEPCGFCFVEHYSSEAALDTVSRITGLVLDDRPLRAELDFGFRDGRQYGRGQSGGQVRDDRRVTYDPARDARRGADVVDAPAPAPAAVPEEEPAAETVSGAKKRLRDDDDDESEDD</sequence>
<feature type="region of interest" description="Disordered" evidence="9">
    <location>
        <begin position="237"/>
        <end position="285"/>
    </location>
</feature>
<dbReference type="GO" id="GO:0045292">
    <property type="term" value="P:mRNA cis splicing, via spliceosome"/>
    <property type="evidence" value="ECO:0007669"/>
    <property type="project" value="InterPro"/>
</dbReference>
<feature type="compositionally biased region" description="Low complexity" evidence="9">
    <location>
        <begin position="246"/>
        <end position="257"/>
    </location>
</feature>
<dbReference type="PANTHER" id="PTHR18847">
    <property type="entry name" value="20 KD NUCLEAR CAP BINDING PROTEIN"/>
    <property type="match status" value="1"/>
</dbReference>
<keyword evidence="12" id="KW-1185">Reference proteome</keyword>
<evidence type="ECO:0000256" key="7">
    <source>
        <dbReference type="PROSITE-ProRule" id="PRU00176"/>
    </source>
</evidence>
<evidence type="ECO:0000313" key="12">
    <source>
        <dbReference type="Proteomes" id="UP000789595"/>
    </source>
</evidence>
<dbReference type="InterPro" id="IPR035979">
    <property type="entry name" value="RBD_domain_sf"/>
</dbReference>
<evidence type="ECO:0000259" key="10">
    <source>
        <dbReference type="PROSITE" id="PS50102"/>
    </source>
</evidence>
<evidence type="ECO:0000256" key="3">
    <source>
        <dbReference type="ARBA" id="ARBA00022664"/>
    </source>
</evidence>
<evidence type="ECO:0000256" key="5">
    <source>
        <dbReference type="ARBA" id="ARBA00023187"/>
    </source>
</evidence>
<name>A0A8J2X3V4_9STRA</name>
<comment type="subcellular location">
    <subcellularLocation>
        <location evidence="1 8">Nucleus</location>
    </subcellularLocation>
</comment>
<dbReference type="InterPro" id="IPR034148">
    <property type="entry name" value="NCBP2_RRM"/>
</dbReference>
<dbReference type="Pfam" id="PF00076">
    <property type="entry name" value="RRM_1"/>
    <property type="match status" value="1"/>
</dbReference>
<dbReference type="SMART" id="SM00360">
    <property type="entry name" value="RRM"/>
    <property type="match status" value="1"/>
</dbReference>
<feature type="domain" description="RRM" evidence="10">
    <location>
        <begin position="132"/>
        <end position="210"/>
    </location>
</feature>
<dbReference type="PANTHER" id="PTHR18847:SF0">
    <property type="entry name" value="NUCLEAR CAP-BINDING PROTEIN SUBUNIT 2"/>
    <property type="match status" value="1"/>
</dbReference>
<keyword evidence="6 8" id="KW-0539">Nucleus</keyword>
<dbReference type="Proteomes" id="UP000789595">
    <property type="component" value="Unassembled WGS sequence"/>
</dbReference>
<dbReference type="GO" id="GO:0005634">
    <property type="term" value="C:nucleus"/>
    <property type="evidence" value="ECO:0007669"/>
    <property type="project" value="UniProtKB-SubCell"/>
</dbReference>
<keyword evidence="4 7" id="KW-0694">RNA-binding</keyword>
<dbReference type="CDD" id="cd12240">
    <property type="entry name" value="RRM_NCBP2"/>
    <property type="match status" value="1"/>
</dbReference>
<organism evidence="11 12">
    <name type="scientific">Pelagomonas calceolata</name>
    <dbReference type="NCBI Taxonomy" id="35677"/>
    <lineage>
        <taxon>Eukaryota</taxon>
        <taxon>Sar</taxon>
        <taxon>Stramenopiles</taxon>
        <taxon>Ochrophyta</taxon>
        <taxon>Pelagophyceae</taxon>
        <taxon>Pelagomonadales</taxon>
        <taxon>Pelagomonadaceae</taxon>
        <taxon>Pelagomonas</taxon>
    </lineage>
</organism>
<evidence type="ECO:0000256" key="8">
    <source>
        <dbReference type="RuleBase" id="RU364036"/>
    </source>
</evidence>